<dbReference type="AlphaFoldDB" id="A0A0F3RF76"/>
<evidence type="ECO:0000256" key="1">
    <source>
        <dbReference type="SAM" id="Phobius"/>
    </source>
</evidence>
<sequence length="119" mass="13231">MIVCFLGSEFLLHVLSVLTSYFLSSNTPVLLGRFLLTSVISAFTKFCFSSLSTASFKKLDTGEFFEYIISKLRLVVSCFSKFRSGILICAFFVSIIGESLNLFSPKISRVCCVNSSTNF</sequence>
<evidence type="ECO:0000313" key="3">
    <source>
        <dbReference type="Proteomes" id="UP000033736"/>
    </source>
</evidence>
<comment type="caution">
    <text evidence="2">The sequence shown here is derived from an EMBL/GenBank/DDBJ whole genome shotgun (WGS) entry which is preliminary data.</text>
</comment>
<gene>
    <name evidence="2" type="ORF">RAT170B_1086</name>
</gene>
<proteinExistence type="predicted"/>
<keyword evidence="1" id="KW-0472">Membrane</keyword>
<accession>A0A0F3RF76</accession>
<dbReference type="EMBL" id="LAOQ01000003">
    <property type="protein sequence ID" value="KJW04767.1"/>
    <property type="molecule type" value="Genomic_DNA"/>
</dbReference>
<reference evidence="2 3" key="1">
    <citation type="submission" date="2015-01" db="EMBL/GenBank/DDBJ databases">
        <title>Genome Sequencing of Rickettsiales /home/snadendla/prok_pipe/test/illegal_ec_num.txt.</title>
        <authorList>
            <person name="Daugherty S.C."/>
            <person name="Su Q."/>
            <person name="Abolude K."/>
            <person name="Beier-Sexton M."/>
            <person name="Carlyon J.A."/>
            <person name="Carter R."/>
            <person name="Day N.P."/>
            <person name="Dumler S.J."/>
            <person name="Dyachenko V."/>
            <person name="Godinez A."/>
            <person name="Kurtti T.J."/>
            <person name="Lichay M."/>
            <person name="Mullins K.E."/>
            <person name="Ott S."/>
            <person name="Pappas-Brown V."/>
            <person name="Paris D.H."/>
            <person name="Patel P."/>
            <person name="Richards A.L."/>
            <person name="Sadzewicz L."/>
            <person name="Sears K."/>
            <person name="Seidman D."/>
            <person name="Sengamalay N."/>
            <person name="Stenos J."/>
            <person name="Tallon L.J."/>
            <person name="Vincent G."/>
            <person name="Fraser C.M."/>
            <person name="Munderloh U."/>
            <person name="Dunning-Hotopp J.C."/>
        </authorList>
    </citation>
    <scope>NUCLEOTIDE SEQUENCE [LARGE SCALE GENOMIC DNA]</scope>
    <source>
        <strain evidence="2 3">T170-B</strain>
    </source>
</reference>
<keyword evidence="1" id="KW-1133">Transmembrane helix</keyword>
<protein>
    <submittedName>
        <fullName evidence="2">Uncharacterized protein</fullName>
    </submittedName>
</protein>
<dbReference type="PATRIC" id="fig|1268837.3.peg.1288"/>
<evidence type="ECO:0000313" key="2">
    <source>
        <dbReference type="EMBL" id="KJW04767.1"/>
    </source>
</evidence>
<feature type="transmembrane region" description="Helical" evidence="1">
    <location>
        <begin position="30"/>
        <end position="51"/>
    </location>
</feature>
<dbReference type="RefSeq" id="WP_186786286.1">
    <property type="nucleotide sequence ID" value="NZ_LAOQ01000003.1"/>
</dbReference>
<keyword evidence="1" id="KW-0812">Transmembrane</keyword>
<name>A0A0F3RF76_9RICK</name>
<feature type="transmembrane region" description="Helical" evidence="1">
    <location>
        <begin position="72"/>
        <end position="96"/>
    </location>
</feature>
<keyword evidence="3" id="KW-1185">Reference proteome</keyword>
<dbReference type="Proteomes" id="UP000033736">
    <property type="component" value="Unassembled WGS sequence"/>
</dbReference>
<organism evidence="2 3">
    <name type="scientific">Rickettsia argasii T170-B</name>
    <dbReference type="NCBI Taxonomy" id="1268837"/>
    <lineage>
        <taxon>Bacteria</taxon>
        <taxon>Pseudomonadati</taxon>
        <taxon>Pseudomonadota</taxon>
        <taxon>Alphaproteobacteria</taxon>
        <taxon>Rickettsiales</taxon>
        <taxon>Rickettsiaceae</taxon>
        <taxon>Rickettsieae</taxon>
        <taxon>Rickettsia</taxon>
        <taxon>spotted fever group</taxon>
    </lineage>
</organism>